<feature type="domain" description="Myosin VI cargo binding" evidence="2">
    <location>
        <begin position="113"/>
        <end position="203"/>
    </location>
</feature>
<evidence type="ECO:0000313" key="4">
    <source>
        <dbReference type="RefSeq" id="XP_013420456.1"/>
    </source>
</evidence>
<dbReference type="InParanoid" id="A0A1S3KDX4"/>
<dbReference type="CDD" id="cd21958">
    <property type="entry name" value="MyUb_Myo6"/>
    <property type="match status" value="1"/>
</dbReference>
<dbReference type="RefSeq" id="XP_013420456.1">
    <property type="nucleotide sequence ID" value="XM_013565002.1"/>
</dbReference>
<sequence>MAQRQAAAGKKFDLAKWKYAELRDAINTSCDVELLEACREEFHRRLKVYHAWKSKNKKRNVNERQTKQPESNEERAPQYVMEQDGGNKQKQTKAGNAPPAVPPRSAQKEEASQRYFRIPFVRPSDQHRDGENKKKGWWFAHFDGKWISRQMELHPDKQPVLLLAGVDDMQMCELSMEETGLTRKRGAEILEQEFEREWAKNGGDMYLKANANKVSSKNLQQKLGIVGK</sequence>
<dbReference type="STRING" id="7574.A0A1S3KDX4"/>
<dbReference type="OrthoDB" id="6108017at2759"/>
<evidence type="ECO:0000256" key="1">
    <source>
        <dbReference type="SAM" id="MobiDB-lite"/>
    </source>
</evidence>
<protein>
    <submittedName>
        <fullName evidence="4">Unconventional myosin-VI-like isoform X1</fullName>
    </submittedName>
</protein>
<reference evidence="4" key="1">
    <citation type="submission" date="2025-08" db="UniProtKB">
        <authorList>
            <consortium name="RefSeq"/>
        </authorList>
    </citation>
    <scope>IDENTIFICATION</scope>
    <source>
        <tissue evidence="4">Gonads</tissue>
    </source>
</reference>
<dbReference type="InterPro" id="IPR032412">
    <property type="entry name" value="Myosin-VI_CBD"/>
</dbReference>
<name>A0A1S3KDX4_LINAN</name>
<dbReference type="Pfam" id="PF16521">
    <property type="entry name" value="Myosin-VI_CBD"/>
    <property type="match status" value="1"/>
</dbReference>
<evidence type="ECO:0000313" key="3">
    <source>
        <dbReference type="Proteomes" id="UP000085678"/>
    </source>
</evidence>
<feature type="region of interest" description="Disordered" evidence="1">
    <location>
        <begin position="57"/>
        <end position="116"/>
    </location>
</feature>
<organism evidence="3 4">
    <name type="scientific">Lingula anatina</name>
    <name type="common">Brachiopod</name>
    <name type="synonym">Lingula unguis</name>
    <dbReference type="NCBI Taxonomy" id="7574"/>
    <lineage>
        <taxon>Eukaryota</taxon>
        <taxon>Metazoa</taxon>
        <taxon>Spiralia</taxon>
        <taxon>Lophotrochozoa</taxon>
        <taxon>Brachiopoda</taxon>
        <taxon>Linguliformea</taxon>
        <taxon>Lingulata</taxon>
        <taxon>Lingulida</taxon>
        <taxon>Linguloidea</taxon>
        <taxon>Lingulidae</taxon>
        <taxon>Lingula</taxon>
    </lineage>
</organism>
<dbReference type="KEGG" id="lak:106180847"/>
<keyword evidence="3" id="KW-1185">Reference proteome</keyword>
<dbReference type="AlphaFoldDB" id="A0A1S3KDX4"/>
<evidence type="ECO:0000259" key="2">
    <source>
        <dbReference type="Pfam" id="PF16521"/>
    </source>
</evidence>
<gene>
    <name evidence="4" type="primary">LOC106180847</name>
</gene>
<accession>A0A1S3KDX4</accession>
<dbReference type="Proteomes" id="UP000085678">
    <property type="component" value="Unplaced"/>
</dbReference>
<dbReference type="GeneID" id="106180847"/>
<proteinExistence type="predicted"/>
<feature type="compositionally biased region" description="Basic and acidic residues" evidence="1">
    <location>
        <begin position="60"/>
        <end position="76"/>
    </location>
</feature>